<dbReference type="SMART" id="SM00231">
    <property type="entry name" value="FA58C"/>
    <property type="match status" value="4"/>
</dbReference>
<dbReference type="Pfam" id="PF17652">
    <property type="entry name" value="Glyco_hydro81C"/>
    <property type="match status" value="1"/>
</dbReference>
<comment type="caution">
    <text evidence="11">The sequence shown here is derived from an EMBL/GenBank/DDBJ whole genome shotgun (WGS) entry which is preliminary data.</text>
</comment>
<evidence type="ECO:0000313" key="11">
    <source>
        <dbReference type="EMBL" id="MBB3108604.1"/>
    </source>
</evidence>
<evidence type="ECO:0000256" key="9">
    <source>
        <dbReference type="SAM" id="MobiDB-lite"/>
    </source>
</evidence>
<comment type="similarity">
    <text evidence="2">Belongs to the glycosyl hydrolase 81 family.</text>
</comment>
<keyword evidence="8" id="KW-0624">Polysaccharide degradation</keyword>
<dbReference type="PANTHER" id="PTHR31983">
    <property type="entry name" value="ENDO-1,3(4)-BETA-GLUCANASE 1"/>
    <property type="match status" value="1"/>
</dbReference>
<feature type="region of interest" description="Disordered" evidence="9">
    <location>
        <begin position="1079"/>
        <end position="1108"/>
    </location>
</feature>
<sequence length="1368" mass="148561">MKLTHQPSTRLRKTLIYMLSLSMLLSMVTSLTIREAQAAGSYLLSQGRTAYASSSEGANAASLAVDGNTATRWGSAWGSDPQWIYIDLGAQATIDRVKIQWEGAYAKAYKIQVSSDEMTWNDVYSTTTSDGATDDVTLSGTGRFVRVYGTQRALAAYGYSIVELEVYGTGGVNLPPTSYGPNVALGKPVTASSYEQSAYLPAGSTLPANAVDGNPATRWSSNATDSEWFAVDLGASRTIGRIVLNWEAAYGRAFDLQVSANGTQWTTVYRDLRGAGGKQEIPVYATGRYVRMNGIGRGTTFGYSLLELEVYDYVAGEPQPTYTIEPLPTPQTVQAGAGSYLTNDLKMPQPKYPANKSASVTTPIASNDWWQSILIKPMGDYLITLPLKSKFFPQGLGLLNPGAGWLNSGGTAVNADGNPDLYVMNSAIDSSKMKPRVTGIGDWSVDTVLSDDATDKMKTTFVKGSPYVYSTFSDPNSVEIYSPLITQLFDDSGASVLTTDGQTLTTDHIGVKLVNTDGSPNATPQTRYYGIFAPPGTVITKAGAKLKIKLGGGQNYLAVAALPSAADLNYFYQHAYAFVTGTQVSYDYNESTSQVTTNFNVTTSLKRTGFSNQTLMALYPHQWKVSSSPLTTLTYPSVRGTLKVREGNSFTTVDRFYGIVPQFVEPTNPEYSKMAMISYLQALDEETTSNLMAADAYWQGKKLHPLAMGVLAANEMGETAYRDKFLARIKTILTDWYTYTSGEPDYFFYYNNDWGTTYYRVSEFGANNGITDHHFTYGYYVFASAVLATFDDSFRTQYGPMVEHLIRDYANPSHTDPLYPFFRSFDPYEGHSWAGGYADNDSGNNQEAAGESLFGWVGQYMWSLLTGDTVNRNTAIYGFTTELKAVEQYWFNYDNDNWLPQWTHKTVGQVYGSSNFYGTFFSGAPVHIYGIHWLPTAEYLTSYGLDPAKAASLYNGFVTDNGGPETDWQHIVWPIQALSDPQGALAKWDASKLQRNEIFNTYWFVNSMATLGTRTKDVWATGWSSATVYKKGTAYTAVIWNPTANPVTVTFTNASGTTGTAVVAAHSLVTVNPMTSSNAGDNWAAPGSGGNNGGGNEGGGDNGGNTGTNVALGKTVTVSSTEAPFAGTNATDGSGETRWASVSGADPQWLSIDLGTTHTLSKVKLNWEAAYAKSYKIQVSQDGSTWTDVYSTTTGDGAIDEVNVSGTGRYVRIYGTERGTIYGYSLYEVDVYGTLAPAQNASLLSLNQSVTASSVQDPFVAAAAVDGDNGTRWGSATGIDPSWITVDLGQSRTVTRIKLSWEAAYAKSFKLQISADGTNWTDLYSTTTGTGGDNDLTVSGTGRYVRMYGTERATPYGYSLWNFEVYGY</sequence>
<dbReference type="RefSeq" id="WP_183596848.1">
    <property type="nucleotide sequence ID" value="NZ_JACHXK010000001.1"/>
</dbReference>
<evidence type="ECO:0000256" key="1">
    <source>
        <dbReference type="ARBA" id="ARBA00000382"/>
    </source>
</evidence>
<organism evidence="11 12">
    <name type="scientific">Paenibacillus phyllosphaerae</name>
    <dbReference type="NCBI Taxonomy" id="274593"/>
    <lineage>
        <taxon>Bacteria</taxon>
        <taxon>Bacillati</taxon>
        <taxon>Bacillota</taxon>
        <taxon>Bacilli</taxon>
        <taxon>Bacillales</taxon>
        <taxon>Paenibacillaceae</taxon>
        <taxon>Paenibacillus</taxon>
    </lineage>
</organism>
<dbReference type="InterPro" id="IPR008979">
    <property type="entry name" value="Galactose-bd-like_sf"/>
</dbReference>
<reference evidence="11 12" key="1">
    <citation type="submission" date="2020-08" db="EMBL/GenBank/DDBJ databases">
        <title>Genomic Encyclopedia of Type Strains, Phase III (KMG-III): the genomes of soil and plant-associated and newly described type strains.</title>
        <authorList>
            <person name="Whitman W."/>
        </authorList>
    </citation>
    <scope>NUCLEOTIDE SEQUENCE [LARGE SCALE GENOMIC DNA]</scope>
    <source>
        <strain evidence="11 12">CECT 5862</strain>
    </source>
</reference>
<dbReference type="GO" id="GO:0052861">
    <property type="term" value="F:endo-1,3(4)-beta-glucanase activity"/>
    <property type="evidence" value="ECO:0007669"/>
    <property type="project" value="InterPro"/>
</dbReference>
<dbReference type="GO" id="GO:0042973">
    <property type="term" value="F:glucan endo-1,3-beta-D-glucosidase activity"/>
    <property type="evidence" value="ECO:0007669"/>
    <property type="project" value="UniProtKB-EC"/>
</dbReference>
<evidence type="ECO:0000313" key="12">
    <source>
        <dbReference type="Proteomes" id="UP000570361"/>
    </source>
</evidence>
<dbReference type="InterPro" id="IPR005200">
    <property type="entry name" value="Endo-beta-glucanase"/>
</dbReference>
<feature type="domain" description="F5/8 type C" evidence="10">
    <location>
        <begin position="1094"/>
        <end position="1234"/>
    </location>
</feature>
<comment type="catalytic activity">
    <reaction evidence="1">
        <text>Hydrolysis of (1-&gt;3)-beta-D-glucosidic linkages in (1-&gt;3)-beta-D-glucans.</text>
        <dbReference type="EC" id="3.2.1.39"/>
    </reaction>
</comment>
<keyword evidence="6" id="KW-0326">Glycosidase</keyword>
<keyword evidence="5" id="KW-0119">Carbohydrate metabolism</keyword>
<feature type="compositionally biased region" description="Gly residues" evidence="9">
    <location>
        <begin position="1087"/>
        <end position="1106"/>
    </location>
</feature>
<dbReference type="EMBL" id="JACHXK010000001">
    <property type="protein sequence ID" value="MBB3108604.1"/>
    <property type="molecule type" value="Genomic_DNA"/>
</dbReference>
<gene>
    <name evidence="11" type="ORF">FHS18_000632</name>
</gene>
<dbReference type="Pfam" id="PF00754">
    <property type="entry name" value="F5_F8_type_C"/>
    <property type="match status" value="3"/>
</dbReference>
<feature type="domain" description="F5/8 type C" evidence="10">
    <location>
        <begin position="26"/>
        <end position="169"/>
    </location>
</feature>
<dbReference type="GO" id="GO:0000272">
    <property type="term" value="P:polysaccharide catabolic process"/>
    <property type="evidence" value="ECO:0007669"/>
    <property type="project" value="UniProtKB-KW"/>
</dbReference>
<dbReference type="Proteomes" id="UP000570361">
    <property type="component" value="Unassembled WGS sequence"/>
</dbReference>
<name>A0A7W5ATP2_9BACL</name>
<evidence type="ECO:0000256" key="5">
    <source>
        <dbReference type="ARBA" id="ARBA00023277"/>
    </source>
</evidence>
<evidence type="ECO:0000256" key="3">
    <source>
        <dbReference type="ARBA" id="ARBA00012780"/>
    </source>
</evidence>
<dbReference type="SUPFAM" id="SSF49785">
    <property type="entry name" value="Galactose-binding domain-like"/>
    <property type="match status" value="4"/>
</dbReference>
<evidence type="ECO:0000256" key="8">
    <source>
        <dbReference type="ARBA" id="ARBA00023326"/>
    </source>
</evidence>
<dbReference type="GO" id="GO:0071555">
    <property type="term" value="P:cell wall organization"/>
    <property type="evidence" value="ECO:0007669"/>
    <property type="project" value="UniProtKB-KW"/>
</dbReference>
<dbReference type="PROSITE" id="PS50022">
    <property type="entry name" value="FA58C_3"/>
    <property type="match status" value="4"/>
</dbReference>
<dbReference type="PROSITE" id="PS52008">
    <property type="entry name" value="GH81"/>
    <property type="match status" value="1"/>
</dbReference>
<keyword evidence="7" id="KW-0961">Cell wall biogenesis/degradation</keyword>
<protein>
    <recommendedName>
        <fullName evidence="3">glucan endo-1,3-beta-D-glucosidase</fullName>
        <ecNumber evidence="3">3.2.1.39</ecNumber>
    </recommendedName>
</protein>
<dbReference type="PANTHER" id="PTHR31983:SF0">
    <property type="entry name" value="GLUCAN ENDO-1,3-BETA-D-GLUCOSIDASE 2"/>
    <property type="match status" value="1"/>
</dbReference>
<proteinExistence type="inferred from homology"/>
<dbReference type="Pfam" id="PF22633">
    <property type="entry name" value="F5_F8_type_C_2"/>
    <property type="match status" value="1"/>
</dbReference>
<evidence type="ECO:0000256" key="2">
    <source>
        <dbReference type="ARBA" id="ARBA00010730"/>
    </source>
</evidence>
<dbReference type="Gene3D" id="2.60.120.260">
    <property type="entry name" value="Galactose-binding domain-like"/>
    <property type="match status" value="4"/>
</dbReference>
<keyword evidence="12" id="KW-1185">Reference proteome</keyword>
<evidence type="ECO:0000256" key="6">
    <source>
        <dbReference type="ARBA" id="ARBA00023295"/>
    </source>
</evidence>
<evidence type="ECO:0000256" key="4">
    <source>
        <dbReference type="ARBA" id="ARBA00022801"/>
    </source>
</evidence>
<keyword evidence="4" id="KW-0378">Hydrolase</keyword>
<evidence type="ECO:0000259" key="10">
    <source>
        <dbReference type="PROSITE" id="PS50022"/>
    </source>
</evidence>
<feature type="domain" description="F5/8 type C" evidence="10">
    <location>
        <begin position="1236"/>
        <end position="1368"/>
    </location>
</feature>
<evidence type="ECO:0000256" key="7">
    <source>
        <dbReference type="ARBA" id="ARBA00023316"/>
    </source>
</evidence>
<dbReference type="InterPro" id="IPR000421">
    <property type="entry name" value="FA58C"/>
</dbReference>
<accession>A0A7W5ATP2</accession>
<feature type="domain" description="F5/8 type C" evidence="10">
    <location>
        <begin position="172"/>
        <end position="313"/>
    </location>
</feature>
<dbReference type="EC" id="3.2.1.39" evidence="3"/>
<dbReference type="InterPro" id="IPR040720">
    <property type="entry name" value="GH81_C"/>
</dbReference>